<dbReference type="AlphaFoldDB" id="A0A2S5RDM3"/>
<protein>
    <submittedName>
        <fullName evidence="1">dUTP diphosphatase</fullName>
    </submittedName>
</protein>
<organism evidence="1 2">
    <name type="scientific">Williamsoniiplasma lucivorax</name>
    <dbReference type="NCBI Taxonomy" id="209274"/>
    <lineage>
        <taxon>Bacteria</taxon>
        <taxon>Bacillati</taxon>
        <taxon>Mycoplasmatota</taxon>
        <taxon>Mollicutes</taxon>
        <taxon>Entomoplasmatales</taxon>
        <taxon>Williamsoniiplasma</taxon>
    </lineage>
</organism>
<accession>A0A2S5RDM3</accession>
<dbReference type="RefSeq" id="WP_028126396.1">
    <property type="nucleotide sequence ID" value="NZ_PHNE01000002.1"/>
</dbReference>
<dbReference type="Proteomes" id="UP000237865">
    <property type="component" value="Unassembled WGS sequence"/>
</dbReference>
<dbReference type="Pfam" id="PF08761">
    <property type="entry name" value="dUTPase_2"/>
    <property type="match status" value="1"/>
</dbReference>
<name>A0A2S5RDM3_9MOLU</name>
<dbReference type="CDD" id="cd11527">
    <property type="entry name" value="NTP-PPase_dUTPase"/>
    <property type="match status" value="1"/>
</dbReference>
<dbReference type="Gene3D" id="1.10.4010.10">
    <property type="entry name" value="Type II deoxyuridine triphosphatase"/>
    <property type="match status" value="1"/>
</dbReference>
<sequence>MISQQTLIWLSQQQQKLDDYILKKINLATDQNYINKKIIAFFVELGEYANEERSFKFWSKKQASDLDIQLDEYIDGLHFLISLGNDLNFDFKHFQFETLNVENNIETYFCILEHLNSFIKQQTSQTYEQLLNAFLMIAHIQNYSEAAILNAYKIKNEVNFERQNSNY</sequence>
<proteinExistence type="predicted"/>
<dbReference type="InterPro" id="IPR014871">
    <property type="entry name" value="dUTPase/dCTP_pyrophosphatase"/>
</dbReference>
<dbReference type="InterPro" id="IPR016947">
    <property type="entry name" value="UCP030140"/>
</dbReference>
<gene>
    <name evidence="1" type="ORF">ELUCI_v1c05310</name>
</gene>
<dbReference type="STRING" id="1399797.GCA_000518285_00270"/>
<comment type="caution">
    <text evidence="1">The sequence shown here is derived from an EMBL/GenBank/DDBJ whole genome shotgun (WGS) entry which is preliminary data.</text>
</comment>
<evidence type="ECO:0000313" key="2">
    <source>
        <dbReference type="Proteomes" id="UP000237865"/>
    </source>
</evidence>
<dbReference type="SUPFAM" id="SSF101386">
    <property type="entry name" value="all-alpha NTP pyrophosphatases"/>
    <property type="match status" value="1"/>
</dbReference>
<reference evidence="1 2" key="1">
    <citation type="submission" date="2017-11" db="EMBL/GenBank/DDBJ databases">
        <title>Genome sequence of Entomoplasma lucivorax PIPN-2 (ATCC 49196).</title>
        <authorList>
            <person name="Lo W.-S."/>
            <person name="Gasparich G.E."/>
            <person name="Kuo C.-H."/>
        </authorList>
    </citation>
    <scope>NUCLEOTIDE SEQUENCE [LARGE SCALE GENOMIC DNA]</scope>
    <source>
        <strain evidence="1 2">PIPN-2</strain>
    </source>
</reference>
<dbReference type="PIRSF" id="PIRSF030140">
    <property type="entry name" value="UCP030140"/>
    <property type="match status" value="1"/>
</dbReference>
<dbReference type="EMBL" id="PHNE01000002">
    <property type="protein sequence ID" value="PPE05439.1"/>
    <property type="molecule type" value="Genomic_DNA"/>
</dbReference>
<keyword evidence="2" id="KW-1185">Reference proteome</keyword>
<evidence type="ECO:0000313" key="1">
    <source>
        <dbReference type="EMBL" id="PPE05439.1"/>
    </source>
</evidence>